<dbReference type="Proteomes" id="UP001516023">
    <property type="component" value="Unassembled WGS sequence"/>
</dbReference>
<keyword evidence="7" id="KW-0378">Hydrolase</keyword>
<feature type="region of interest" description="Disordered" evidence="15">
    <location>
        <begin position="63"/>
        <end position="117"/>
    </location>
</feature>
<dbReference type="PANTHER" id="PTHR45792:SF8">
    <property type="entry name" value="DIACYLGLYCEROL LIPASE-ALPHA"/>
    <property type="match status" value="1"/>
</dbReference>
<feature type="domain" description="Fungal lipase-type" evidence="16">
    <location>
        <begin position="376"/>
        <end position="479"/>
    </location>
</feature>
<gene>
    <name evidence="17" type="ORF">HJC23_010869</name>
</gene>
<proteinExistence type="predicted"/>
<evidence type="ECO:0000256" key="15">
    <source>
        <dbReference type="SAM" id="MobiDB-lite"/>
    </source>
</evidence>
<evidence type="ECO:0000256" key="11">
    <source>
        <dbReference type="ARBA" id="ARBA00023098"/>
    </source>
</evidence>
<evidence type="ECO:0000256" key="7">
    <source>
        <dbReference type="ARBA" id="ARBA00022801"/>
    </source>
</evidence>
<organism evidence="17 18">
    <name type="scientific">Cyclotella cryptica</name>
    <dbReference type="NCBI Taxonomy" id="29204"/>
    <lineage>
        <taxon>Eukaryota</taxon>
        <taxon>Sar</taxon>
        <taxon>Stramenopiles</taxon>
        <taxon>Ochrophyta</taxon>
        <taxon>Bacillariophyta</taxon>
        <taxon>Coscinodiscophyceae</taxon>
        <taxon>Thalassiosirophycidae</taxon>
        <taxon>Stephanodiscales</taxon>
        <taxon>Stephanodiscaceae</taxon>
        <taxon>Cyclotella</taxon>
    </lineage>
</organism>
<comment type="cofactor">
    <cofactor evidence="1">
        <name>Ca(2+)</name>
        <dbReference type="ChEBI" id="CHEBI:29108"/>
    </cofactor>
</comment>
<keyword evidence="9" id="KW-0442">Lipid degradation</keyword>
<dbReference type="InterPro" id="IPR052214">
    <property type="entry name" value="DAG_Lipase-Related"/>
</dbReference>
<evidence type="ECO:0000256" key="13">
    <source>
        <dbReference type="ARBA" id="ARBA00024531"/>
    </source>
</evidence>
<dbReference type="PANTHER" id="PTHR45792">
    <property type="entry name" value="DIACYLGLYCEROL LIPASE HOMOLOG-RELATED"/>
    <property type="match status" value="1"/>
</dbReference>
<dbReference type="EMBL" id="JABMIG020000022">
    <property type="protein sequence ID" value="KAL3802113.1"/>
    <property type="molecule type" value="Genomic_DNA"/>
</dbReference>
<dbReference type="Pfam" id="PF01764">
    <property type="entry name" value="Lipase_3"/>
    <property type="match status" value="1"/>
</dbReference>
<keyword evidence="12" id="KW-0472">Membrane</keyword>
<dbReference type="Gene3D" id="3.40.50.1820">
    <property type="entry name" value="alpha/beta hydrolase"/>
    <property type="match status" value="1"/>
</dbReference>
<feature type="compositionally biased region" description="Polar residues" evidence="15">
    <location>
        <begin position="102"/>
        <end position="117"/>
    </location>
</feature>
<keyword evidence="8" id="KW-0106">Calcium</keyword>
<dbReference type="InterPro" id="IPR029058">
    <property type="entry name" value="AB_hydrolase_fold"/>
</dbReference>
<keyword evidence="3" id="KW-1003">Cell membrane</keyword>
<evidence type="ECO:0000259" key="16">
    <source>
        <dbReference type="Pfam" id="PF01764"/>
    </source>
</evidence>
<comment type="subcellular location">
    <subcellularLocation>
        <location evidence="2">Cell membrane</location>
        <topology evidence="2">Multi-pass membrane protein</topology>
    </subcellularLocation>
</comment>
<keyword evidence="11" id="KW-0443">Lipid metabolism</keyword>
<reference evidence="17 18" key="1">
    <citation type="journal article" date="2020" name="G3 (Bethesda)">
        <title>Improved Reference Genome for Cyclotella cryptica CCMP332, a Model for Cell Wall Morphogenesis, Salinity Adaptation, and Lipid Production in Diatoms (Bacillariophyta).</title>
        <authorList>
            <person name="Roberts W.R."/>
            <person name="Downey K.M."/>
            <person name="Ruck E.C."/>
            <person name="Traller J.C."/>
            <person name="Alverson A.J."/>
        </authorList>
    </citation>
    <scope>NUCLEOTIDE SEQUENCE [LARGE SCALE GENOMIC DNA]</scope>
    <source>
        <strain evidence="17 18">CCMP332</strain>
    </source>
</reference>
<evidence type="ECO:0000256" key="5">
    <source>
        <dbReference type="ARBA" id="ARBA00022692"/>
    </source>
</evidence>
<name>A0ABD3QNY5_9STRA</name>
<keyword evidence="10" id="KW-1133">Transmembrane helix</keyword>
<accession>A0ABD3QNY5</accession>
<keyword evidence="6" id="KW-0479">Metal-binding</keyword>
<dbReference type="EC" id="3.1.1.116" evidence="14"/>
<dbReference type="GO" id="GO:0016042">
    <property type="term" value="P:lipid catabolic process"/>
    <property type="evidence" value="ECO:0007669"/>
    <property type="project" value="UniProtKB-KW"/>
</dbReference>
<keyword evidence="5" id="KW-0812">Transmembrane</keyword>
<dbReference type="GO" id="GO:0016787">
    <property type="term" value="F:hydrolase activity"/>
    <property type="evidence" value="ECO:0007669"/>
    <property type="project" value="UniProtKB-KW"/>
</dbReference>
<comment type="caution">
    <text evidence="17">The sequence shown here is derived from an EMBL/GenBank/DDBJ whole genome shotgun (WGS) entry which is preliminary data.</text>
</comment>
<evidence type="ECO:0000256" key="6">
    <source>
        <dbReference type="ARBA" id="ARBA00022723"/>
    </source>
</evidence>
<evidence type="ECO:0000256" key="1">
    <source>
        <dbReference type="ARBA" id="ARBA00001913"/>
    </source>
</evidence>
<sequence>MEPADLPLFSSGSSQSFVMSRHYDDEFDFAHLLCPLNEMSPTEETEETIPQAKSDLFSVVYSPRGGGMSREDQHNTGQEAMLAPSTSAEAPQSAAEKRSKQQRQTTSVTAIKESCPQSQPQKMLWISPKLLWSAARKVIDSTTGMPGFRNVSSYTEDTQIGSRKDHKFAELDSIIENSSTTNHLKDNQRWLDDTKWFASETSPPKEASTLKGCNKHSLRSWMNKFSETAQAIKTIRKILESFPKYGVVDLIGLYLPKDVILSIISLSRVQRVVKYVNSRDSSNANATVDSVDNASPIEREMLDDLARYAKFAHAAYGWKGLAAFCGKLHFGGDYHALMKRTGIHRRDILMANWHSRTNRLAFFLVDDVERKAIFLSVRGTMSPCDILTYLYVSCENFFVEDKSDIVEIGDIEHDNDEVSPNSTLSPIIVARAHKGMVDAATSISKMTGKIITDELRSKKDYLLIILGHSLGGGVAGHLADITKALSQLCQEKSFRKEILQRTCFGKLSSLRDIPKSDLLFSECNELFTQAYGIRETVSTRENIPHGWVVV</sequence>
<protein>
    <recommendedName>
        <fullName evidence="14">sn-1-specific diacylglycerol lipase</fullName>
        <ecNumber evidence="14">3.1.1.116</ecNumber>
    </recommendedName>
</protein>
<evidence type="ECO:0000256" key="12">
    <source>
        <dbReference type="ARBA" id="ARBA00023136"/>
    </source>
</evidence>
<evidence type="ECO:0000256" key="14">
    <source>
        <dbReference type="ARBA" id="ARBA00026104"/>
    </source>
</evidence>
<dbReference type="InterPro" id="IPR002921">
    <property type="entry name" value="Fungal_lipase-type"/>
</dbReference>
<keyword evidence="4" id="KW-0597">Phosphoprotein</keyword>
<evidence type="ECO:0000313" key="18">
    <source>
        <dbReference type="Proteomes" id="UP001516023"/>
    </source>
</evidence>
<evidence type="ECO:0000313" key="17">
    <source>
        <dbReference type="EMBL" id="KAL3802113.1"/>
    </source>
</evidence>
<evidence type="ECO:0000256" key="4">
    <source>
        <dbReference type="ARBA" id="ARBA00022553"/>
    </source>
</evidence>
<comment type="catalytic activity">
    <reaction evidence="13">
        <text>a 1,2-diacyl-sn-glycerol + H2O = a 2-acylglycerol + a fatty acid + H(+)</text>
        <dbReference type="Rhea" id="RHEA:33275"/>
        <dbReference type="ChEBI" id="CHEBI:15377"/>
        <dbReference type="ChEBI" id="CHEBI:15378"/>
        <dbReference type="ChEBI" id="CHEBI:17389"/>
        <dbReference type="ChEBI" id="CHEBI:17815"/>
        <dbReference type="ChEBI" id="CHEBI:28868"/>
        <dbReference type="EC" id="3.1.1.116"/>
    </reaction>
    <physiologicalReaction direction="left-to-right" evidence="13">
        <dbReference type="Rhea" id="RHEA:33276"/>
    </physiologicalReaction>
</comment>
<keyword evidence="18" id="KW-1185">Reference proteome</keyword>
<dbReference type="GO" id="GO:0005886">
    <property type="term" value="C:plasma membrane"/>
    <property type="evidence" value="ECO:0007669"/>
    <property type="project" value="UniProtKB-SubCell"/>
</dbReference>
<evidence type="ECO:0000256" key="3">
    <source>
        <dbReference type="ARBA" id="ARBA00022475"/>
    </source>
</evidence>
<evidence type="ECO:0000256" key="9">
    <source>
        <dbReference type="ARBA" id="ARBA00022963"/>
    </source>
</evidence>
<evidence type="ECO:0000256" key="2">
    <source>
        <dbReference type="ARBA" id="ARBA00004651"/>
    </source>
</evidence>
<dbReference type="SUPFAM" id="SSF53474">
    <property type="entry name" value="alpha/beta-Hydrolases"/>
    <property type="match status" value="1"/>
</dbReference>
<evidence type="ECO:0000256" key="10">
    <source>
        <dbReference type="ARBA" id="ARBA00022989"/>
    </source>
</evidence>
<dbReference type="GO" id="GO:0046872">
    <property type="term" value="F:metal ion binding"/>
    <property type="evidence" value="ECO:0007669"/>
    <property type="project" value="UniProtKB-KW"/>
</dbReference>
<dbReference type="AlphaFoldDB" id="A0ABD3QNY5"/>
<evidence type="ECO:0000256" key="8">
    <source>
        <dbReference type="ARBA" id="ARBA00022837"/>
    </source>
</evidence>